<organism evidence="2 3">
    <name type="scientific">Nothophoma quercina</name>
    <dbReference type="NCBI Taxonomy" id="749835"/>
    <lineage>
        <taxon>Eukaryota</taxon>
        <taxon>Fungi</taxon>
        <taxon>Dikarya</taxon>
        <taxon>Ascomycota</taxon>
        <taxon>Pezizomycotina</taxon>
        <taxon>Dothideomycetes</taxon>
        <taxon>Pleosporomycetidae</taxon>
        <taxon>Pleosporales</taxon>
        <taxon>Pleosporineae</taxon>
        <taxon>Didymellaceae</taxon>
        <taxon>Nothophoma</taxon>
    </lineage>
</organism>
<accession>A0ABR3R9A2</accession>
<evidence type="ECO:0000313" key="2">
    <source>
        <dbReference type="EMBL" id="KAL1600947.1"/>
    </source>
</evidence>
<protein>
    <submittedName>
        <fullName evidence="2">Uncharacterized protein</fullName>
    </submittedName>
</protein>
<evidence type="ECO:0000313" key="3">
    <source>
        <dbReference type="Proteomes" id="UP001521222"/>
    </source>
</evidence>
<feature type="compositionally biased region" description="Basic and acidic residues" evidence="1">
    <location>
        <begin position="113"/>
        <end position="129"/>
    </location>
</feature>
<name>A0ABR3R9A2_9PLEO</name>
<evidence type="ECO:0000256" key="1">
    <source>
        <dbReference type="SAM" id="MobiDB-lite"/>
    </source>
</evidence>
<dbReference type="EMBL" id="JAKIXB020000017">
    <property type="protein sequence ID" value="KAL1600947.1"/>
    <property type="molecule type" value="Genomic_DNA"/>
</dbReference>
<feature type="compositionally biased region" description="Basic and acidic residues" evidence="1">
    <location>
        <begin position="34"/>
        <end position="59"/>
    </location>
</feature>
<gene>
    <name evidence="2" type="ORF">SLS59_005612</name>
</gene>
<keyword evidence="3" id="KW-1185">Reference proteome</keyword>
<dbReference type="Proteomes" id="UP001521222">
    <property type="component" value="Unassembled WGS sequence"/>
</dbReference>
<sequence length="175" mass="19638">MEPRHPPALYSAAHTQSHSSGHSSPAETDYESEYNEKDTYPHKDSRRTGSKSAYDRAHDSVISPFSPNASAPPSPSSSIPSDVGRKHRSISEIQETQERTSRQNHRISYPPRAHLDPEKAASYDHDHRSQNRASVPDAAAVVYDKSEYHEKGPEDKAWQLLVCIHPLHEHDLGKD</sequence>
<proteinExistence type="predicted"/>
<reference evidence="2 3" key="1">
    <citation type="submission" date="2024-02" db="EMBL/GenBank/DDBJ databases">
        <title>De novo assembly and annotation of 12 fungi associated with fruit tree decline syndrome in Ontario, Canada.</title>
        <authorList>
            <person name="Sulman M."/>
            <person name="Ellouze W."/>
            <person name="Ilyukhin E."/>
        </authorList>
    </citation>
    <scope>NUCLEOTIDE SEQUENCE [LARGE SCALE GENOMIC DNA]</scope>
    <source>
        <strain evidence="2 3">M97-236</strain>
    </source>
</reference>
<comment type="caution">
    <text evidence="2">The sequence shown here is derived from an EMBL/GenBank/DDBJ whole genome shotgun (WGS) entry which is preliminary data.</text>
</comment>
<feature type="compositionally biased region" description="Polar residues" evidence="1">
    <location>
        <begin position="13"/>
        <end position="26"/>
    </location>
</feature>
<feature type="region of interest" description="Disordered" evidence="1">
    <location>
        <begin position="1"/>
        <end position="136"/>
    </location>
</feature>